<accession>A0A928UVJ8</accession>
<evidence type="ECO:0000256" key="4">
    <source>
        <dbReference type="HAMAP-Rule" id="MF_01401"/>
    </source>
</evidence>
<dbReference type="Pfam" id="PF01625">
    <property type="entry name" value="PMSR"/>
    <property type="match status" value="1"/>
</dbReference>
<dbReference type="Gene3D" id="3.30.1060.10">
    <property type="entry name" value="Peptide methionine sulphoxide reductase MsrA"/>
    <property type="match status" value="1"/>
</dbReference>
<comment type="catalytic activity">
    <reaction evidence="3 4">
        <text>[thioredoxin]-disulfide + L-methionine + H2O = L-methionine (S)-S-oxide + [thioredoxin]-dithiol</text>
        <dbReference type="Rhea" id="RHEA:19993"/>
        <dbReference type="Rhea" id="RHEA-COMP:10698"/>
        <dbReference type="Rhea" id="RHEA-COMP:10700"/>
        <dbReference type="ChEBI" id="CHEBI:15377"/>
        <dbReference type="ChEBI" id="CHEBI:29950"/>
        <dbReference type="ChEBI" id="CHEBI:50058"/>
        <dbReference type="ChEBI" id="CHEBI:57844"/>
        <dbReference type="ChEBI" id="CHEBI:58772"/>
        <dbReference type="EC" id="1.8.4.11"/>
    </reaction>
</comment>
<evidence type="ECO:0000313" key="6">
    <source>
        <dbReference type="EMBL" id="MBE8713512.1"/>
    </source>
</evidence>
<dbReference type="PANTHER" id="PTHR43774:SF1">
    <property type="entry name" value="PEPTIDE METHIONINE SULFOXIDE REDUCTASE MSRA 2"/>
    <property type="match status" value="1"/>
</dbReference>
<dbReference type="EMBL" id="PRDK01000004">
    <property type="protein sequence ID" value="MBE8713512.1"/>
    <property type="molecule type" value="Genomic_DNA"/>
</dbReference>
<dbReference type="HAMAP" id="MF_01401">
    <property type="entry name" value="MsrA"/>
    <property type="match status" value="1"/>
</dbReference>
<evidence type="ECO:0000256" key="1">
    <source>
        <dbReference type="ARBA" id="ARBA00023002"/>
    </source>
</evidence>
<feature type="active site" evidence="4">
    <location>
        <position position="57"/>
    </location>
</feature>
<dbReference type="PANTHER" id="PTHR43774">
    <property type="entry name" value="PEPTIDE METHIONINE SULFOXIDE REDUCTASE"/>
    <property type="match status" value="1"/>
</dbReference>
<comment type="caution">
    <text evidence="6">The sequence shown here is derived from an EMBL/GenBank/DDBJ whole genome shotgun (WGS) entry which is preliminary data.</text>
</comment>
<keyword evidence="7" id="KW-1185">Reference proteome</keyword>
<comment type="function">
    <text evidence="4">Has an important function as a repair enzyme for proteins that have been inactivated by oxidation. Catalyzes the reversible oxidation-reduction of methionine sulfoxide in proteins to methionine.</text>
</comment>
<sequence length="223" mass="25374">MNRIRFYQVGLWLILFIPIIACSQQAKKQKETSTADFSKLPPNSSAAIDTATFAAGCFWCVEAQFQVVDGVQSVTSGYIGGKVKNPTYKQVSSGNTGHAEAINIVFDPKIITFDELLEMFFLAHDPTQLNRQGNDVGTQYRSAIFVHSKAQLDKVNYYIKKLNEEKVYDKPLVTQVEPYGTFYKAEDYHQEYYLNNGGEAYCQYVIQPKLEKFKKVFSNKLKN</sequence>
<gene>
    <name evidence="4 6" type="primary">msrA</name>
    <name evidence="6" type="ORF">C4F49_07460</name>
</gene>
<feature type="domain" description="Peptide methionine sulphoxide reductase MsrA" evidence="5">
    <location>
        <begin position="50"/>
        <end position="203"/>
    </location>
</feature>
<evidence type="ECO:0000259" key="5">
    <source>
        <dbReference type="Pfam" id="PF01625"/>
    </source>
</evidence>
<evidence type="ECO:0000313" key="7">
    <source>
        <dbReference type="Proteomes" id="UP000616201"/>
    </source>
</evidence>
<dbReference type="Proteomes" id="UP000616201">
    <property type="component" value="Unassembled WGS sequence"/>
</dbReference>
<dbReference type="AlphaFoldDB" id="A0A928UVJ8"/>
<dbReference type="GO" id="GO:0008113">
    <property type="term" value="F:peptide-methionine (S)-S-oxide reductase activity"/>
    <property type="evidence" value="ECO:0007669"/>
    <property type="project" value="UniProtKB-UniRule"/>
</dbReference>
<dbReference type="SUPFAM" id="SSF55068">
    <property type="entry name" value="Peptide methionine sulfoxide reductase"/>
    <property type="match status" value="1"/>
</dbReference>
<dbReference type="InterPro" id="IPR002569">
    <property type="entry name" value="Met_Sox_Rdtase_MsrA_dom"/>
</dbReference>
<protein>
    <recommendedName>
        <fullName evidence="4">Peptide methionine sulfoxide reductase MsrA</fullName>
        <shortName evidence="4">Protein-methionine-S-oxide reductase</shortName>
        <ecNumber evidence="4">1.8.4.11</ecNumber>
    </recommendedName>
    <alternativeName>
        <fullName evidence="4">Peptide-methionine (S)-S-oxide reductase</fullName>
        <shortName evidence="4">Peptide Met(O) reductase</shortName>
    </alternativeName>
</protein>
<evidence type="ECO:0000256" key="2">
    <source>
        <dbReference type="ARBA" id="ARBA00047806"/>
    </source>
</evidence>
<reference evidence="6" key="1">
    <citation type="submission" date="2018-02" db="EMBL/GenBank/DDBJ databases">
        <authorList>
            <person name="Vasarhelyi B.M."/>
            <person name="Deshmukh S."/>
            <person name="Balint B."/>
            <person name="Kukolya J."/>
        </authorList>
    </citation>
    <scope>NUCLEOTIDE SEQUENCE</scope>
    <source>
        <strain evidence="6">KB22</strain>
    </source>
</reference>
<comment type="catalytic activity">
    <reaction evidence="2 4">
        <text>L-methionyl-[protein] + [thioredoxin]-disulfide + H2O = L-methionyl-(S)-S-oxide-[protein] + [thioredoxin]-dithiol</text>
        <dbReference type="Rhea" id="RHEA:14217"/>
        <dbReference type="Rhea" id="RHEA-COMP:10698"/>
        <dbReference type="Rhea" id="RHEA-COMP:10700"/>
        <dbReference type="Rhea" id="RHEA-COMP:12313"/>
        <dbReference type="Rhea" id="RHEA-COMP:12315"/>
        <dbReference type="ChEBI" id="CHEBI:15377"/>
        <dbReference type="ChEBI" id="CHEBI:16044"/>
        <dbReference type="ChEBI" id="CHEBI:29950"/>
        <dbReference type="ChEBI" id="CHEBI:44120"/>
        <dbReference type="ChEBI" id="CHEBI:50058"/>
        <dbReference type="EC" id="1.8.4.11"/>
    </reaction>
</comment>
<dbReference type="NCBIfam" id="TIGR00401">
    <property type="entry name" value="msrA"/>
    <property type="match status" value="1"/>
</dbReference>
<evidence type="ECO:0000256" key="3">
    <source>
        <dbReference type="ARBA" id="ARBA00048782"/>
    </source>
</evidence>
<keyword evidence="1 4" id="KW-0560">Oxidoreductase</keyword>
<proteinExistence type="inferred from homology"/>
<organism evidence="6 7">
    <name type="scientific">Sphingobacterium hungaricum</name>
    <dbReference type="NCBI Taxonomy" id="2082723"/>
    <lineage>
        <taxon>Bacteria</taxon>
        <taxon>Pseudomonadati</taxon>
        <taxon>Bacteroidota</taxon>
        <taxon>Sphingobacteriia</taxon>
        <taxon>Sphingobacteriales</taxon>
        <taxon>Sphingobacteriaceae</taxon>
        <taxon>Sphingobacterium</taxon>
    </lineage>
</organism>
<name>A0A928UVJ8_9SPHI</name>
<comment type="similarity">
    <text evidence="4">Belongs to the MsrA Met sulfoxide reductase family.</text>
</comment>
<dbReference type="InterPro" id="IPR036509">
    <property type="entry name" value="Met_Sox_Rdtase_MsrA_sf"/>
</dbReference>
<dbReference type="EC" id="1.8.4.11" evidence="4"/>
<dbReference type="RefSeq" id="WP_196935451.1">
    <property type="nucleotide sequence ID" value="NZ_MU158698.1"/>
</dbReference>